<gene>
    <name evidence="2" type="primary">gdb1</name>
    <name evidence="2" type="ORF">SVXNc_0130</name>
</gene>
<feature type="domain" description="Glycogen debranching enzyme C-terminal" evidence="1">
    <location>
        <begin position="238"/>
        <end position="524"/>
    </location>
</feature>
<dbReference type="EMBL" id="CP104395">
    <property type="protein sequence ID" value="WEL19162.1"/>
    <property type="molecule type" value="Genomic_DNA"/>
</dbReference>
<organism evidence="2 3">
    <name type="scientific">Candidatus Nanohalococcus occultus</name>
    <dbReference type="NCBI Taxonomy" id="2978047"/>
    <lineage>
        <taxon>Archaea</taxon>
        <taxon>Candidatus Nanohalarchaeota</taxon>
        <taxon>Candidatus Nanohalarchaeota incertae sedis</taxon>
        <taxon>Candidatus Nanohalococcus</taxon>
    </lineage>
</organism>
<dbReference type="InterPro" id="IPR032790">
    <property type="entry name" value="GDE_C"/>
</dbReference>
<reference evidence="2 3" key="1">
    <citation type="submission" date="2022-09" db="EMBL/GenBank/DDBJ databases">
        <title>Xylan utilization by haloarchaea-nanohaloarchaea associations.</title>
        <authorList>
            <person name="Yakimov M."/>
        </authorList>
    </citation>
    <scope>NUCLEOTIDE SEQUENCE [LARGE SCALE GENOMIC DNA]</scope>
    <source>
        <strain evidence="2 3">SVXNc</strain>
    </source>
</reference>
<dbReference type="InterPro" id="IPR012341">
    <property type="entry name" value="6hp_glycosidase-like_sf"/>
</dbReference>
<dbReference type="Pfam" id="PF06202">
    <property type="entry name" value="GDE_C"/>
    <property type="match status" value="1"/>
</dbReference>
<protein>
    <submittedName>
        <fullName evidence="2">Glycogen debranching enzyme</fullName>
    </submittedName>
</protein>
<evidence type="ECO:0000259" key="1">
    <source>
        <dbReference type="Pfam" id="PF06202"/>
    </source>
</evidence>
<evidence type="ECO:0000313" key="2">
    <source>
        <dbReference type="EMBL" id="WEL19162.1"/>
    </source>
</evidence>
<dbReference type="GeneID" id="90589564"/>
<dbReference type="Proteomes" id="UP001218034">
    <property type="component" value="Chromosome"/>
</dbReference>
<dbReference type="InterPro" id="IPR008928">
    <property type="entry name" value="6-hairpin_glycosidase_sf"/>
</dbReference>
<proteinExistence type="predicted"/>
<sequence>MKFFDPGSGLENLSGTISDLDCFIHRSLDTGFKTKWSGFWVPPYKYLDYYALKVNGSWLNSENLIETGYGQNLIYRYRTSSLKITERIEFLDDAVGFRCQIKVENMTDDPKAVRTSLEAGIDIREKSKDIGSDEYSLKNEENVEVSKNGRKLVLTGGKLEGKAYIKDHYPGESQRCFVPGEFVKNTEVEPRETESFSFEIKTGGESHGSLEKTGINYNGPMKDLYQESVRSIENLIYERNGKGIIAGHPWFQSYWARDTFWTVLGLIDAGRYDLSRQILENFAEKNLPGKISLDSGSEEFPREDTYPLFVIAAEKLREADEASELIENRCNAAMEMLKLENGIVVHDEEGTWMDTLKRSPAVDIQSLWLEAARLRDDSRAKDLEKGLEKFLDEKMVKDSLEDGSPQAVNFAVPLMFGHIDAERAGKYLSRLNGEFTSKYGARTRSMADPGYESGGYHTGSVWGLTTCWAAAANARYGNERQALNYLERFSQFLDRDQPGALPEVVDAESGDLLGCPEQAWSAGMTVHVLKSFIDSDIGDTS</sequence>
<name>A0ABY8CD62_9ARCH</name>
<dbReference type="SUPFAM" id="SSF48208">
    <property type="entry name" value="Six-hairpin glycosidases"/>
    <property type="match status" value="1"/>
</dbReference>
<dbReference type="Gene3D" id="1.50.10.10">
    <property type="match status" value="2"/>
</dbReference>
<keyword evidence="3" id="KW-1185">Reference proteome</keyword>
<accession>A0ABY8CD62</accession>
<evidence type="ECO:0000313" key="3">
    <source>
        <dbReference type="Proteomes" id="UP001218034"/>
    </source>
</evidence>
<dbReference type="RefSeq" id="WP_347722033.1">
    <property type="nucleotide sequence ID" value="NZ_CP104395.1"/>
</dbReference>